<dbReference type="CDD" id="cd17039">
    <property type="entry name" value="Ubl_ubiquitin_like"/>
    <property type="match status" value="3"/>
</dbReference>
<dbReference type="InterPro" id="IPR029071">
    <property type="entry name" value="Ubiquitin-like_domsf"/>
</dbReference>
<evidence type="ECO:0000259" key="1">
    <source>
        <dbReference type="PROSITE" id="PS50053"/>
    </source>
</evidence>
<dbReference type="EMBL" id="VTPC01001983">
    <property type="protein sequence ID" value="KAF2900846.1"/>
    <property type="molecule type" value="Genomic_DNA"/>
</dbReference>
<dbReference type="SUPFAM" id="SSF54236">
    <property type="entry name" value="Ubiquitin-like"/>
    <property type="match status" value="3"/>
</dbReference>
<dbReference type="GO" id="GO:0005829">
    <property type="term" value="C:cytosol"/>
    <property type="evidence" value="ECO:0007669"/>
    <property type="project" value="TreeGrafter"/>
</dbReference>
<dbReference type="GO" id="GO:0031593">
    <property type="term" value="F:polyubiquitin modification-dependent protein binding"/>
    <property type="evidence" value="ECO:0007669"/>
    <property type="project" value="TreeGrafter"/>
</dbReference>
<dbReference type="PANTHER" id="PTHR10677:SF3">
    <property type="entry name" value="FI07626P-RELATED"/>
    <property type="match status" value="1"/>
</dbReference>
<feature type="domain" description="Ubiquitin-like" evidence="1">
    <location>
        <begin position="22"/>
        <end position="98"/>
    </location>
</feature>
<feature type="domain" description="Ubiquitin-like" evidence="1">
    <location>
        <begin position="204"/>
        <end position="275"/>
    </location>
</feature>
<dbReference type="Proteomes" id="UP000801492">
    <property type="component" value="Unassembled WGS sequence"/>
</dbReference>
<dbReference type="OrthoDB" id="6728169at2759"/>
<dbReference type="Gene3D" id="3.10.20.90">
    <property type="entry name" value="Phosphatidylinositol 3-kinase Catalytic Subunit, Chain A, domain 1"/>
    <property type="match status" value="3"/>
</dbReference>
<reference evidence="2" key="1">
    <citation type="submission" date="2019-08" db="EMBL/GenBank/DDBJ databases">
        <title>The genome of the North American firefly Photinus pyralis.</title>
        <authorList>
            <consortium name="Photinus pyralis genome working group"/>
            <person name="Fallon T.R."/>
            <person name="Sander Lower S.E."/>
            <person name="Weng J.-K."/>
        </authorList>
    </citation>
    <scope>NUCLEOTIDE SEQUENCE</scope>
    <source>
        <strain evidence="2">TRF0915ILg1</strain>
        <tissue evidence="2">Whole body</tissue>
    </source>
</reference>
<protein>
    <recommendedName>
        <fullName evidence="1">Ubiquitin-like domain-containing protein</fullName>
    </recommendedName>
</protein>
<name>A0A8K0DCI2_IGNLU</name>
<proteinExistence type="predicted"/>
<dbReference type="InterPro" id="IPR015496">
    <property type="entry name" value="Ubiquilin"/>
</dbReference>
<gene>
    <name evidence="2" type="ORF">ILUMI_05385</name>
</gene>
<dbReference type="PROSITE" id="PS50053">
    <property type="entry name" value="UBIQUITIN_2"/>
    <property type="match status" value="3"/>
</dbReference>
<sequence length="289" mass="33222">IVELLAESEFKCVYDKDKNDTAEVYVSCLVLEKTFHLGVNLTDSVRDVKYHIKRLEKIPVALLHLFFNEKLLKDHQALYECGIKNKSALILGIKLHTAFCEKCTKVCATSDEKPRNIVLRSITGPSYEVALPLASTIENLKEVIDEKYEIYPDHQLIIYNGKRLEDDVTLEEYGVTNTSDLLFIPYQFDNCGFCSGCAKANGRPTIILRFFDSKVVWALHSQQTVRELKEVSYQYLHHIHPDLQQIIFKNKELNDADTLDGCGIRDGCKLKIRLKFYHRKCDRCNGTLL</sequence>
<dbReference type="PANTHER" id="PTHR10677">
    <property type="entry name" value="UBIQUILIN"/>
    <property type="match status" value="1"/>
</dbReference>
<dbReference type="SMART" id="SM00213">
    <property type="entry name" value="UBQ"/>
    <property type="match status" value="3"/>
</dbReference>
<evidence type="ECO:0000313" key="3">
    <source>
        <dbReference type="Proteomes" id="UP000801492"/>
    </source>
</evidence>
<dbReference type="InterPro" id="IPR000626">
    <property type="entry name" value="Ubiquitin-like_dom"/>
</dbReference>
<accession>A0A8K0DCI2</accession>
<evidence type="ECO:0000313" key="2">
    <source>
        <dbReference type="EMBL" id="KAF2900846.1"/>
    </source>
</evidence>
<dbReference type="AlphaFoldDB" id="A0A8K0DCI2"/>
<organism evidence="2 3">
    <name type="scientific">Ignelater luminosus</name>
    <name type="common">Cucubano</name>
    <name type="synonym">Pyrophorus luminosus</name>
    <dbReference type="NCBI Taxonomy" id="2038154"/>
    <lineage>
        <taxon>Eukaryota</taxon>
        <taxon>Metazoa</taxon>
        <taxon>Ecdysozoa</taxon>
        <taxon>Arthropoda</taxon>
        <taxon>Hexapoda</taxon>
        <taxon>Insecta</taxon>
        <taxon>Pterygota</taxon>
        <taxon>Neoptera</taxon>
        <taxon>Endopterygota</taxon>
        <taxon>Coleoptera</taxon>
        <taxon>Polyphaga</taxon>
        <taxon>Elateriformia</taxon>
        <taxon>Elateroidea</taxon>
        <taxon>Elateridae</taxon>
        <taxon>Agrypninae</taxon>
        <taxon>Pyrophorini</taxon>
        <taxon>Ignelater</taxon>
    </lineage>
</organism>
<keyword evidence="3" id="KW-1185">Reference proteome</keyword>
<dbReference type="Pfam" id="PF00240">
    <property type="entry name" value="ubiquitin"/>
    <property type="match status" value="3"/>
</dbReference>
<feature type="domain" description="Ubiquitin-like" evidence="1">
    <location>
        <begin position="115"/>
        <end position="184"/>
    </location>
</feature>
<dbReference type="GO" id="GO:0006511">
    <property type="term" value="P:ubiquitin-dependent protein catabolic process"/>
    <property type="evidence" value="ECO:0007669"/>
    <property type="project" value="TreeGrafter"/>
</dbReference>
<comment type="caution">
    <text evidence="2">The sequence shown here is derived from an EMBL/GenBank/DDBJ whole genome shotgun (WGS) entry which is preliminary data.</text>
</comment>
<feature type="non-terminal residue" evidence="2">
    <location>
        <position position="289"/>
    </location>
</feature>